<reference evidence="1 2" key="1">
    <citation type="journal article" date="2014" name="Nat. Genet.">
        <title>Genome sequence of the hot pepper provides insights into the evolution of pungency in Capsicum species.</title>
        <authorList>
            <person name="Kim S."/>
            <person name="Park M."/>
            <person name="Yeom S.I."/>
            <person name="Kim Y.M."/>
            <person name="Lee J.M."/>
            <person name="Lee H.A."/>
            <person name="Seo E."/>
            <person name="Choi J."/>
            <person name="Cheong K."/>
            <person name="Kim K.T."/>
            <person name="Jung K."/>
            <person name="Lee G.W."/>
            <person name="Oh S.K."/>
            <person name="Bae C."/>
            <person name="Kim S.B."/>
            <person name="Lee H.Y."/>
            <person name="Kim S.Y."/>
            <person name="Kim M.S."/>
            <person name="Kang B.C."/>
            <person name="Jo Y.D."/>
            <person name="Yang H.B."/>
            <person name="Jeong H.J."/>
            <person name="Kang W.H."/>
            <person name="Kwon J.K."/>
            <person name="Shin C."/>
            <person name="Lim J.Y."/>
            <person name="Park J.H."/>
            <person name="Huh J.H."/>
            <person name="Kim J.S."/>
            <person name="Kim B.D."/>
            <person name="Cohen O."/>
            <person name="Paran I."/>
            <person name="Suh M.C."/>
            <person name="Lee S.B."/>
            <person name="Kim Y.K."/>
            <person name="Shin Y."/>
            <person name="Noh S.J."/>
            <person name="Park J."/>
            <person name="Seo Y.S."/>
            <person name="Kwon S.Y."/>
            <person name="Kim H.A."/>
            <person name="Park J.M."/>
            <person name="Kim H.J."/>
            <person name="Choi S.B."/>
            <person name="Bosland P.W."/>
            <person name="Reeves G."/>
            <person name="Jo S.H."/>
            <person name="Lee B.W."/>
            <person name="Cho H.T."/>
            <person name="Choi H.S."/>
            <person name="Lee M.S."/>
            <person name="Yu Y."/>
            <person name="Do Choi Y."/>
            <person name="Park B.S."/>
            <person name="van Deynze A."/>
            <person name="Ashrafi H."/>
            <person name="Hill T."/>
            <person name="Kim W.T."/>
            <person name="Pai H.S."/>
            <person name="Ahn H.K."/>
            <person name="Yeam I."/>
            <person name="Giovannoni J.J."/>
            <person name="Rose J.K."/>
            <person name="Sorensen I."/>
            <person name="Lee S.J."/>
            <person name="Kim R.W."/>
            <person name="Choi I.Y."/>
            <person name="Choi B.S."/>
            <person name="Lim J.S."/>
            <person name="Lee Y.H."/>
            <person name="Choi D."/>
        </authorList>
    </citation>
    <scope>NUCLEOTIDE SEQUENCE [LARGE SCALE GENOMIC DNA]</scope>
    <source>
        <strain evidence="2">cv. CM334</strain>
    </source>
</reference>
<protein>
    <submittedName>
        <fullName evidence="1">Uncharacterized protein</fullName>
    </submittedName>
</protein>
<dbReference type="EMBL" id="AYRZ02000001">
    <property type="protein sequence ID" value="PHT95830.1"/>
    <property type="molecule type" value="Genomic_DNA"/>
</dbReference>
<comment type="caution">
    <text evidence="1">The sequence shown here is derived from an EMBL/GenBank/DDBJ whole genome shotgun (WGS) entry which is preliminary data.</text>
</comment>
<keyword evidence="2" id="KW-1185">Reference proteome</keyword>
<reference evidence="1 2" key="2">
    <citation type="journal article" date="2017" name="Genome Biol.">
        <title>New reference genome sequences of hot pepper reveal the massive evolution of plant disease-resistance genes by retroduplication.</title>
        <authorList>
            <person name="Kim S."/>
            <person name="Park J."/>
            <person name="Yeom S.I."/>
            <person name="Kim Y.M."/>
            <person name="Seo E."/>
            <person name="Kim K.T."/>
            <person name="Kim M.S."/>
            <person name="Lee J.M."/>
            <person name="Cheong K."/>
            <person name="Shin H.S."/>
            <person name="Kim S.B."/>
            <person name="Han K."/>
            <person name="Lee J."/>
            <person name="Park M."/>
            <person name="Lee H.A."/>
            <person name="Lee H.Y."/>
            <person name="Lee Y."/>
            <person name="Oh S."/>
            <person name="Lee J.H."/>
            <person name="Choi E."/>
            <person name="Choi E."/>
            <person name="Lee S.E."/>
            <person name="Jeon J."/>
            <person name="Kim H."/>
            <person name="Choi G."/>
            <person name="Song H."/>
            <person name="Lee J."/>
            <person name="Lee S.C."/>
            <person name="Kwon J.K."/>
            <person name="Lee H.Y."/>
            <person name="Koo N."/>
            <person name="Hong Y."/>
            <person name="Kim R.W."/>
            <person name="Kang W.H."/>
            <person name="Huh J.H."/>
            <person name="Kang B.C."/>
            <person name="Yang T.J."/>
            <person name="Lee Y.H."/>
            <person name="Bennetzen J.L."/>
            <person name="Choi D."/>
        </authorList>
    </citation>
    <scope>NUCLEOTIDE SEQUENCE [LARGE SCALE GENOMIC DNA]</scope>
    <source>
        <strain evidence="2">cv. CM334</strain>
    </source>
</reference>
<evidence type="ECO:0000313" key="1">
    <source>
        <dbReference type="EMBL" id="PHT95830.1"/>
    </source>
</evidence>
<organism evidence="1 2">
    <name type="scientific">Capsicum annuum</name>
    <name type="common">Capsicum pepper</name>
    <dbReference type="NCBI Taxonomy" id="4072"/>
    <lineage>
        <taxon>Eukaryota</taxon>
        <taxon>Viridiplantae</taxon>
        <taxon>Streptophyta</taxon>
        <taxon>Embryophyta</taxon>
        <taxon>Tracheophyta</taxon>
        <taxon>Spermatophyta</taxon>
        <taxon>Magnoliopsida</taxon>
        <taxon>eudicotyledons</taxon>
        <taxon>Gunneridae</taxon>
        <taxon>Pentapetalae</taxon>
        <taxon>asterids</taxon>
        <taxon>lamiids</taxon>
        <taxon>Solanales</taxon>
        <taxon>Solanaceae</taxon>
        <taxon>Solanoideae</taxon>
        <taxon>Capsiceae</taxon>
        <taxon>Capsicum</taxon>
    </lineage>
</organism>
<evidence type="ECO:0000313" key="2">
    <source>
        <dbReference type="Proteomes" id="UP000222542"/>
    </source>
</evidence>
<dbReference type="Proteomes" id="UP000222542">
    <property type="component" value="Unassembled WGS sequence"/>
</dbReference>
<name>A0A2G3ANP4_CAPAN</name>
<sequence length="206" mass="21928">MMNGGGGGGGGVNGGSGGGMGGGYGSGLGSTGGHDNVVGEDGGSDFDAGAVYTRDNLKVNMMVQLWSFRKDSDRWLALVVVPPTPNGKASDDMTSALIGKKRNVDDNRANQLALGSSNIASTGDNSKLNIIEHHKGNNNYANLPTKEKSNMNLSLNHNTKCFGNQVARKQRHSTVNRQRIQKGVKANLSWKTKMKLPDRHPPIWIL</sequence>
<gene>
    <name evidence="1" type="ORF">T459_03712</name>
</gene>
<accession>A0A2G3ANP4</accession>
<proteinExistence type="predicted"/>
<dbReference type="AlphaFoldDB" id="A0A2G3ANP4"/>
<dbReference type="Gramene" id="PHT95830">
    <property type="protein sequence ID" value="PHT95830"/>
    <property type="gene ID" value="T459_03712"/>
</dbReference>